<dbReference type="InterPro" id="IPR052155">
    <property type="entry name" value="Biofilm_reg_signaling"/>
</dbReference>
<reference evidence="3 4" key="1">
    <citation type="submission" date="2023-11" db="EMBL/GenBank/DDBJ databases">
        <title>Peredibacter starrii A3.12.</title>
        <authorList>
            <person name="Mitchell R.J."/>
        </authorList>
    </citation>
    <scope>NUCLEOTIDE SEQUENCE [LARGE SCALE GENOMIC DNA]</scope>
    <source>
        <strain evidence="3 4">A3.12</strain>
    </source>
</reference>
<accession>A0AAX4HNI9</accession>
<dbReference type="PANTHER" id="PTHR44757">
    <property type="entry name" value="DIGUANYLATE CYCLASE DGCP"/>
    <property type="match status" value="1"/>
</dbReference>
<evidence type="ECO:0000313" key="3">
    <source>
        <dbReference type="EMBL" id="WPU64726.1"/>
    </source>
</evidence>
<name>A0AAX4HNI9_9BACT</name>
<sequence length="480" mass="56701">MTPIQHFLSFTNDLICILDEQGKIHDVNANWKNLFSVGPKQGISFLDLIHDESKNKIWSFFKNSKNSELHLTECRFTDFNGQNYWLNLKIRRIQNKNHYWCTLKDITQRRHIFSILDQISDSYNLGHWEYDSVRKEINWSLKIFEIFGLDPLTYKPLVKDMNNFFSLNDVKQFREKIRQQDEFDFTFQYTDKTGNLKWIKLSGRKDSLSDKNFVLKGILQDVTKETIKEIAQLSSNVELSSFEKGLDQFSIVARTDARGRIIHANEAFCRISKYSHEELLGQDHRLLNSGHHPKSFFKEMWECIQSGKNWRGEIKNQAKDGSHYWVDTIIIPIRDNEGVLKEILSFRFEITNFKRIQEENQILQNQLELLKMESEIGCWSYDFKSQLMKLDHKTVHLMNAPSEQAPSLTTFLESLDGFDELDFEFFLKDSLLNEYQTLTSDFFFRVKAIRNKKGEAIRVDGILSKKREEDFYPPLFHSCA</sequence>
<dbReference type="SUPFAM" id="SSF55785">
    <property type="entry name" value="PYP-like sensor domain (PAS domain)"/>
    <property type="match status" value="2"/>
</dbReference>
<dbReference type="PROSITE" id="PS50113">
    <property type="entry name" value="PAC"/>
    <property type="match status" value="1"/>
</dbReference>
<dbReference type="KEGG" id="psti:SOO65_18700"/>
<dbReference type="SMART" id="SM00091">
    <property type="entry name" value="PAS"/>
    <property type="match status" value="3"/>
</dbReference>
<feature type="domain" description="PAS" evidence="1">
    <location>
        <begin position="256"/>
        <end position="295"/>
    </location>
</feature>
<dbReference type="SMART" id="SM00086">
    <property type="entry name" value="PAC"/>
    <property type="match status" value="3"/>
</dbReference>
<gene>
    <name evidence="3" type="ORF">SOO65_18700</name>
</gene>
<dbReference type="RefSeq" id="WP_321394050.1">
    <property type="nucleotide sequence ID" value="NZ_CP139487.1"/>
</dbReference>
<dbReference type="InterPro" id="IPR001610">
    <property type="entry name" value="PAC"/>
</dbReference>
<dbReference type="NCBIfam" id="TIGR00229">
    <property type="entry name" value="sensory_box"/>
    <property type="match status" value="2"/>
</dbReference>
<dbReference type="AlphaFoldDB" id="A0AAX4HNI9"/>
<organism evidence="3 4">
    <name type="scientific">Peredibacter starrii</name>
    <dbReference type="NCBI Taxonomy" id="28202"/>
    <lineage>
        <taxon>Bacteria</taxon>
        <taxon>Pseudomonadati</taxon>
        <taxon>Bdellovibrionota</taxon>
        <taxon>Bacteriovoracia</taxon>
        <taxon>Bacteriovoracales</taxon>
        <taxon>Bacteriovoracaceae</taxon>
        <taxon>Peredibacter</taxon>
    </lineage>
</organism>
<dbReference type="InterPro" id="IPR035965">
    <property type="entry name" value="PAS-like_dom_sf"/>
</dbReference>
<evidence type="ECO:0000259" key="2">
    <source>
        <dbReference type="PROSITE" id="PS50113"/>
    </source>
</evidence>
<dbReference type="InterPro" id="IPR000700">
    <property type="entry name" value="PAS-assoc_C"/>
</dbReference>
<keyword evidence="4" id="KW-1185">Reference proteome</keyword>
<feature type="domain" description="PAC" evidence="2">
    <location>
        <begin position="308"/>
        <end position="362"/>
    </location>
</feature>
<dbReference type="Pfam" id="PF13426">
    <property type="entry name" value="PAS_9"/>
    <property type="match status" value="3"/>
</dbReference>
<dbReference type="EMBL" id="CP139487">
    <property type="protein sequence ID" value="WPU64726.1"/>
    <property type="molecule type" value="Genomic_DNA"/>
</dbReference>
<dbReference type="Proteomes" id="UP001324634">
    <property type="component" value="Chromosome"/>
</dbReference>
<dbReference type="InterPro" id="IPR000014">
    <property type="entry name" value="PAS"/>
</dbReference>
<dbReference type="Gene3D" id="3.30.450.20">
    <property type="entry name" value="PAS domain"/>
    <property type="match status" value="3"/>
</dbReference>
<proteinExistence type="predicted"/>
<evidence type="ECO:0000313" key="4">
    <source>
        <dbReference type="Proteomes" id="UP001324634"/>
    </source>
</evidence>
<dbReference type="PROSITE" id="PS50112">
    <property type="entry name" value="PAS"/>
    <property type="match status" value="1"/>
</dbReference>
<protein>
    <submittedName>
        <fullName evidence="3">PAS domain-containing protein</fullName>
    </submittedName>
</protein>
<dbReference type="PANTHER" id="PTHR44757:SF2">
    <property type="entry name" value="BIOFILM ARCHITECTURE MAINTENANCE PROTEIN MBAA"/>
    <property type="match status" value="1"/>
</dbReference>
<evidence type="ECO:0000259" key="1">
    <source>
        <dbReference type="PROSITE" id="PS50112"/>
    </source>
</evidence>
<dbReference type="CDD" id="cd00130">
    <property type="entry name" value="PAS"/>
    <property type="match status" value="2"/>
</dbReference>